<accession>A0ABN1SCB8</accession>
<proteinExistence type="predicted"/>
<dbReference type="Proteomes" id="UP001500033">
    <property type="component" value="Unassembled WGS sequence"/>
</dbReference>
<evidence type="ECO:0000256" key="1">
    <source>
        <dbReference type="SAM" id="MobiDB-lite"/>
    </source>
</evidence>
<reference evidence="2 3" key="1">
    <citation type="journal article" date="2019" name="Int. J. Syst. Evol. Microbiol.">
        <title>The Global Catalogue of Microorganisms (GCM) 10K type strain sequencing project: providing services to taxonomists for standard genome sequencing and annotation.</title>
        <authorList>
            <consortium name="The Broad Institute Genomics Platform"/>
            <consortium name="The Broad Institute Genome Sequencing Center for Infectious Disease"/>
            <person name="Wu L."/>
            <person name="Ma J."/>
        </authorList>
    </citation>
    <scope>NUCLEOTIDE SEQUENCE [LARGE SCALE GENOMIC DNA]</scope>
    <source>
        <strain evidence="2 3">JCM 11445</strain>
    </source>
</reference>
<protein>
    <recommendedName>
        <fullName evidence="4">GyrI-like small molecule binding domain-containing protein</fullName>
    </recommendedName>
</protein>
<dbReference type="EMBL" id="BAAAIE010000029">
    <property type="protein sequence ID" value="GAA0983609.1"/>
    <property type="molecule type" value="Genomic_DNA"/>
</dbReference>
<name>A0ABN1SCB8_9ACTN</name>
<comment type="caution">
    <text evidence="2">The sequence shown here is derived from an EMBL/GenBank/DDBJ whole genome shotgun (WGS) entry which is preliminary data.</text>
</comment>
<evidence type="ECO:0008006" key="4">
    <source>
        <dbReference type="Google" id="ProtNLM"/>
    </source>
</evidence>
<organism evidence="2 3">
    <name type="scientific">Streptomyces rhizosphaericus</name>
    <dbReference type="NCBI Taxonomy" id="114699"/>
    <lineage>
        <taxon>Bacteria</taxon>
        <taxon>Bacillati</taxon>
        <taxon>Actinomycetota</taxon>
        <taxon>Actinomycetes</taxon>
        <taxon>Kitasatosporales</taxon>
        <taxon>Streptomycetaceae</taxon>
        <taxon>Streptomyces</taxon>
        <taxon>Streptomyces violaceusniger group</taxon>
    </lineage>
</organism>
<keyword evidence="3" id="KW-1185">Reference proteome</keyword>
<feature type="region of interest" description="Disordered" evidence="1">
    <location>
        <begin position="133"/>
        <end position="155"/>
    </location>
</feature>
<gene>
    <name evidence="2" type="ORF">GCM10009576_046320</name>
</gene>
<feature type="compositionally biased region" description="Polar residues" evidence="1">
    <location>
        <begin position="1"/>
        <end position="11"/>
    </location>
</feature>
<feature type="region of interest" description="Disordered" evidence="1">
    <location>
        <begin position="1"/>
        <end position="34"/>
    </location>
</feature>
<evidence type="ECO:0000313" key="3">
    <source>
        <dbReference type="Proteomes" id="UP001500033"/>
    </source>
</evidence>
<evidence type="ECO:0000313" key="2">
    <source>
        <dbReference type="EMBL" id="GAA0983609.1"/>
    </source>
</evidence>
<feature type="compositionally biased region" description="Polar residues" evidence="1">
    <location>
        <begin position="140"/>
        <end position="153"/>
    </location>
</feature>
<sequence length="201" mass="21755">MRHATTPTSDSHLAARTPGQAAGPRPQDWTAARARPLPVLSLRHRGDPETRTETWRSLTALVFEWGLATRQTRAIEVHYDPPGGDPALRRFDACLSLPHLETAALVTAQDLAHVPGVRLETIMGRGPFLHRRPAPAETWAGSSPSTEGAQPSGSAHMATHRPVWPCYYVYECSPALAAGVPVVTDVYMTLKPAGSSGRPRC</sequence>